<comment type="caution">
    <text evidence="1">The sequence shown here is derived from an EMBL/GenBank/DDBJ whole genome shotgun (WGS) entry which is preliminary data.</text>
</comment>
<accession>A0ACB0Y8J2</accession>
<proteinExistence type="predicted"/>
<evidence type="ECO:0000313" key="1">
    <source>
        <dbReference type="EMBL" id="CAK5036474.1"/>
    </source>
</evidence>
<keyword evidence="2" id="KW-1185">Reference proteome</keyword>
<sequence>MILLEALFNVCKIHEYKNFEEIYNASNYLMNNNNKYKLLEYIVKKGIDIKIKRQIIQLFYFFDYKIEEESVDENGINKIIRMKELDSKMCFWAVNVYLLNLYASMGGENNKVEKIRNMFYKQTKIDVKRLLRGLLQKFCFF</sequence>
<reference evidence="1" key="1">
    <citation type="submission" date="2023-11" db="EMBL/GenBank/DDBJ databases">
        <authorList>
            <person name="Poullet M."/>
        </authorList>
    </citation>
    <scope>NUCLEOTIDE SEQUENCE</scope>
    <source>
        <strain evidence="1">E1834</strain>
    </source>
</reference>
<dbReference type="EMBL" id="CAVMJV010000008">
    <property type="protein sequence ID" value="CAK5036474.1"/>
    <property type="molecule type" value="Genomic_DNA"/>
</dbReference>
<organism evidence="1 2">
    <name type="scientific">Meloidogyne enterolobii</name>
    <name type="common">Root-knot nematode worm</name>
    <name type="synonym">Meloidogyne mayaguensis</name>
    <dbReference type="NCBI Taxonomy" id="390850"/>
    <lineage>
        <taxon>Eukaryota</taxon>
        <taxon>Metazoa</taxon>
        <taxon>Ecdysozoa</taxon>
        <taxon>Nematoda</taxon>
        <taxon>Chromadorea</taxon>
        <taxon>Rhabditida</taxon>
        <taxon>Tylenchina</taxon>
        <taxon>Tylenchomorpha</taxon>
        <taxon>Tylenchoidea</taxon>
        <taxon>Meloidogynidae</taxon>
        <taxon>Meloidogyninae</taxon>
        <taxon>Meloidogyne</taxon>
    </lineage>
</organism>
<gene>
    <name evidence="1" type="ORF">MENTE1834_LOCUS9040</name>
</gene>
<dbReference type="Proteomes" id="UP001497535">
    <property type="component" value="Unassembled WGS sequence"/>
</dbReference>
<protein>
    <submittedName>
        <fullName evidence="1">Uncharacterized protein</fullName>
    </submittedName>
</protein>
<evidence type="ECO:0000313" key="2">
    <source>
        <dbReference type="Proteomes" id="UP001497535"/>
    </source>
</evidence>
<name>A0ACB0Y8J2_MELEN</name>